<proteinExistence type="predicted"/>
<dbReference type="AlphaFoldDB" id="A0A0J6S0P1"/>
<dbReference type="NCBIfam" id="TIGR02217">
    <property type="entry name" value="chp_TIGR02217"/>
    <property type="match status" value="1"/>
</dbReference>
<dbReference type="Pfam" id="PF09343">
    <property type="entry name" value="DUF2460"/>
    <property type="match status" value="1"/>
</dbReference>
<accession>A0A0J6S0P1</accession>
<feature type="domain" description="DUF2460" evidence="2">
    <location>
        <begin position="6"/>
        <end position="210"/>
    </location>
</feature>
<keyword evidence="3" id="KW-0378">Hydrolase</keyword>
<dbReference type="Proteomes" id="UP000035929">
    <property type="component" value="Unassembled WGS sequence"/>
</dbReference>
<name>A0A0J6S0P1_9HYPH</name>
<comment type="caution">
    <text evidence="3">The sequence shown here is derived from an EMBL/GenBank/DDBJ whole genome shotgun (WGS) entry which is preliminary data.</text>
</comment>
<reference evidence="3 4" key="1">
    <citation type="submission" date="2015-03" db="EMBL/GenBank/DDBJ databases">
        <title>Genome sequencing of Methylobacterium aquaticum DSM16371 type strain.</title>
        <authorList>
            <person name="Chaudhry V."/>
            <person name="Patil P.B."/>
        </authorList>
    </citation>
    <scope>NUCLEOTIDE SEQUENCE [LARGE SCALE GENOMIC DNA]</scope>
    <source>
        <strain evidence="3 4">DSM 16371</strain>
    </source>
</reference>
<protein>
    <submittedName>
        <fullName evidence="3">Glycoside hydrolase family 24</fullName>
    </submittedName>
</protein>
<evidence type="ECO:0000256" key="1">
    <source>
        <dbReference type="SAM" id="MobiDB-lite"/>
    </source>
</evidence>
<evidence type="ECO:0000313" key="3">
    <source>
        <dbReference type="EMBL" id="KMO27117.1"/>
    </source>
</evidence>
<dbReference type="OrthoDB" id="1685145at2"/>
<dbReference type="PATRIC" id="fig|270351.6.peg.5100"/>
<evidence type="ECO:0000313" key="4">
    <source>
        <dbReference type="Proteomes" id="UP000035929"/>
    </source>
</evidence>
<sequence>MPSPFHEVRFPLALSYGSRGGPERRTEIVTLGSGDEERNSLWRHSRRTYNAGPALRRAEDVAVLIAFFEERRGPLYGFRWRDPFDHASAPPGREPAPTDQALGTGDGTTRVFPLAKTYGGAFAPYARPITKPVAGSVTVAVGGVALAPAAFTVDATTGLVTLAAAPGLGAVVTAGFTFDVPVRFATDRIEIDHQALRAGVVADIPILEIRR</sequence>
<dbReference type="GO" id="GO:0016787">
    <property type="term" value="F:hydrolase activity"/>
    <property type="evidence" value="ECO:0007669"/>
    <property type="project" value="UniProtKB-KW"/>
</dbReference>
<gene>
    <name evidence="3" type="ORF">VP06_31750</name>
</gene>
<dbReference type="EMBL" id="LABX01000347">
    <property type="protein sequence ID" value="KMO27117.1"/>
    <property type="molecule type" value="Genomic_DNA"/>
</dbReference>
<organism evidence="3 4">
    <name type="scientific">Methylobacterium aquaticum</name>
    <dbReference type="NCBI Taxonomy" id="270351"/>
    <lineage>
        <taxon>Bacteria</taxon>
        <taxon>Pseudomonadati</taxon>
        <taxon>Pseudomonadota</taxon>
        <taxon>Alphaproteobacteria</taxon>
        <taxon>Hyphomicrobiales</taxon>
        <taxon>Methylobacteriaceae</taxon>
        <taxon>Methylobacterium</taxon>
    </lineage>
</organism>
<feature type="region of interest" description="Disordered" evidence="1">
    <location>
        <begin position="86"/>
        <end position="105"/>
    </location>
</feature>
<evidence type="ECO:0000259" key="2">
    <source>
        <dbReference type="Pfam" id="PF09343"/>
    </source>
</evidence>
<dbReference type="InterPro" id="IPR011740">
    <property type="entry name" value="DUF2460"/>
</dbReference>
<dbReference type="RefSeq" id="WP_048467791.1">
    <property type="nucleotide sequence ID" value="NZ_LABX01000347.1"/>
</dbReference>